<dbReference type="Pfam" id="PF02485">
    <property type="entry name" value="Branch"/>
    <property type="match status" value="1"/>
</dbReference>
<dbReference type="GO" id="GO:0016757">
    <property type="term" value="F:glycosyltransferase activity"/>
    <property type="evidence" value="ECO:0007669"/>
    <property type="project" value="UniProtKB-KW"/>
</dbReference>
<name>A0A7I4EZ85_PHYPA</name>
<evidence type="ECO:0000313" key="7">
    <source>
        <dbReference type="Proteomes" id="UP000006727"/>
    </source>
</evidence>
<keyword evidence="4" id="KW-0472">Membrane</keyword>
<keyword evidence="5" id="KW-0325">Glycoprotein</keyword>
<accession>A0A7I4EZ85</accession>
<dbReference type="EMBL" id="ABEU02000010">
    <property type="status" value="NOT_ANNOTATED_CDS"/>
    <property type="molecule type" value="Genomic_DNA"/>
</dbReference>
<evidence type="ECO:0000256" key="5">
    <source>
        <dbReference type="ARBA" id="ARBA00023180"/>
    </source>
</evidence>
<evidence type="ECO:0000313" key="6">
    <source>
        <dbReference type="EnsemblPlants" id="Pp3c10_22140V3.4"/>
    </source>
</evidence>
<organism evidence="6 7">
    <name type="scientific">Physcomitrium patens</name>
    <name type="common">Spreading-leaved earth moss</name>
    <name type="synonym">Physcomitrella patens</name>
    <dbReference type="NCBI Taxonomy" id="3218"/>
    <lineage>
        <taxon>Eukaryota</taxon>
        <taxon>Viridiplantae</taxon>
        <taxon>Streptophyta</taxon>
        <taxon>Embryophyta</taxon>
        <taxon>Bryophyta</taxon>
        <taxon>Bryophytina</taxon>
        <taxon>Bryopsida</taxon>
        <taxon>Funariidae</taxon>
        <taxon>Funariales</taxon>
        <taxon>Funariaceae</taxon>
        <taxon>Physcomitrium</taxon>
    </lineage>
</organism>
<evidence type="ECO:0000256" key="2">
    <source>
        <dbReference type="ARBA" id="ARBA00022676"/>
    </source>
</evidence>
<keyword evidence="7" id="KW-1185">Reference proteome</keyword>
<gene>
    <name evidence="6" type="primary">LOC112287649</name>
</gene>
<dbReference type="Gramene" id="Pp3c10_22140V3.4">
    <property type="protein sequence ID" value="Pp3c10_22140V3.4"/>
    <property type="gene ID" value="Pp3c10_22140"/>
</dbReference>
<sequence length="246" mass="28732">MLQAERLLLQEALRDPLNQRFILLSDSCIPLYNFRYIYDYVMFCQKSFVDSFKDAHDVRYNHKMAPAIWKEKWRKGSQWFVLIRKHAVAVVKDSTVFPVFQRYCKRIALPEFAASANNNWNSNCIPDEHYLQTLLAMRNLEKEIEPRGVTYSQWKSAHQHTMDRRGWHPITFDAAKTTLEAIKGIQLHGANVVALMAKRFRATCLLGNSLEVLALASLSKHLNMRNEFCPTDYHPVYTVQDNFTCQ</sequence>
<dbReference type="InterPro" id="IPR003406">
    <property type="entry name" value="Glyco_trans_14"/>
</dbReference>
<comment type="subcellular location">
    <subcellularLocation>
        <location evidence="1">Membrane</location>
        <topology evidence="1">Single-pass type II membrane protein</topology>
    </subcellularLocation>
</comment>
<dbReference type="PANTHER" id="PTHR31042:SF145">
    <property type="entry name" value="CORE-2_I-BRANCHING BETA-1,6-N-ACETYLGLUCOSAMINYLTRANSFERASE FAMILY PROTEIN"/>
    <property type="match status" value="1"/>
</dbReference>
<dbReference type="PANTHER" id="PTHR31042">
    <property type="entry name" value="CORE-2/I-BRANCHING BETA-1,6-N-ACETYLGLUCOSAMINYLTRANSFERASE FAMILY PROTEIN-RELATED"/>
    <property type="match status" value="1"/>
</dbReference>
<reference evidence="6 7" key="2">
    <citation type="journal article" date="2018" name="Plant J.">
        <title>The Physcomitrella patens chromosome-scale assembly reveals moss genome structure and evolution.</title>
        <authorList>
            <person name="Lang D."/>
            <person name="Ullrich K.K."/>
            <person name="Murat F."/>
            <person name="Fuchs J."/>
            <person name="Jenkins J."/>
            <person name="Haas F.B."/>
            <person name="Piednoel M."/>
            <person name="Gundlach H."/>
            <person name="Van Bel M."/>
            <person name="Meyberg R."/>
            <person name="Vives C."/>
            <person name="Morata J."/>
            <person name="Symeonidi A."/>
            <person name="Hiss M."/>
            <person name="Muchero W."/>
            <person name="Kamisugi Y."/>
            <person name="Saleh O."/>
            <person name="Blanc G."/>
            <person name="Decker E.L."/>
            <person name="van Gessel N."/>
            <person name="Grimwood J."/>
            <person name="Hayes R.D."/>
            <person name="Graham S.W."/>
            <person name="Gunter L.E."/>
            <person name="McDaniel S.F."/>
            <person name="Hoernstein S.N.W."/>
            <person name="Larsson A."/>
            <person name="Li F.W."/>
            <person name="Perroud P.F."/>
            <person name="Phillips J."/>
            <person name="Ranjan P."/>
            <person name="Rokshar D.S."/>
            <person name="Rothfels C.J."/>
            <person name="Schneider L."/>
            <person name="Shu S."/>
            <person name="Stevenson D.W."/>
            <person name="Thummler F."/>
            <person name="Tillich M."/>
            <person name="Villarreal Aguilar J.C."/>
            <person name="Widiez T."/>
            <person name="Wong G.K."/>
            <person name="Wymore A."/>
            <person name="Zhang Y."/>
            <person name="Zimmer A.D."/>
            <person name="Quatrano R.S."/>
            <person name="Mayer K.F.X."/>
            <person name="Goodstein D."/>
            <person name="Casacuberta J.M."/>
            <person name="Vandepoele K."/>
            <person name="Reski R."/>
            <person name="Cuming A.C."/>
            <person name="Tuskan G.A."/>
            <person name="Maumus F."/>
            <person name="Salse J."/>
            <person name="Schmutz J."/>
            <person name="Rensing S.A."/>
        </authorList>
    </citation>
    <scope>NUCLEOTIDE SEQUENCE [LARGE SCALE GENOMIC DNA]</scope>
    <source>
        <strain evidence="6 7">cv. Gransden 2004</strain>
    </source>
</reference>
<dbReference type="AlphaFoldDB" id="A0A7I4EZ85"/>
<dbReference type="GO" id="GO:0016020">
    <property type="term" value="C:membrane"/>
    <property type="evidence" value="ECO:0007669"/>
    <property type="project" value="UniProtKB-SubCell"/>
</dbReference>
<reference evidence="6" key="3">
    <citation type="submission" date="2020-12" db="UniProtKB">
        <authorList>
            <consortium name="EnsemblPlants"/>
        </authorList>
    </citation>
    <scope>IDENTIFICATION</scope>
</reference>
<keyword evidence="3" id="KW-0808">Transferase</keyword>
<dbReference type="InterPro" id="IPR044174">
    <property type="entry name" value="BC10-like"/>
</dbReference>
<proteinExistence type="predicted"/>
<evidence type="ECO:0000256" key="3">
    <source>
        <dbReference type="ARBA" id="ARBA00022679"/>
    </source>
</evidence>
<evidence type="ECO:0000256" key="1">
    <source>
        <dbReference type="ARBA" id="ARBA00004606"/>
    </source>
</evidence>
<keyword evidence="2" id="KW-0328">Glycosyltransferase</keyword>
<protein>
    <submittedName>
        <fullName evidence="6">Uncharacterized protein</fullName>
    </submittedName>
</protein>
<reference evidence="6 7" key="1">
    <citation type="journal article" date="2008" name="Science">
        <title>The Physcomitrella genome reveals evolutionary insights into the conquest of land by plants.</title>
        <authorList>
            <person name="Rensing S."/>
            <person name="Lang D."/>
            <person name="Zimmer A."/>
            <person name="Terry A."/>
            <person name="Salamov A."/>
            <person name="Shapiro H."/>
            <person name="Nishiyama T."/>
            <person name="Perroud P.-F."/>
            <person name="Lindquist E."/>
            <person name="Kamisugi Y."/>
            <person name="Tanahashi T."/>
            <person name="Sakakibara K."/>
            <person name="Fujita T."/>
            <person name="Oishi K."/>
            <person name="Shin-I T."/>
            <person name="Kuroki Y."/>
            <person name="Toyoda A."/>
            <person name="Suzuki Y."/>
            <person name="Hashimoto A."/>
            <person name="Yamaguchi K."/>
            <person name="Sugano A."/>
            <person name="Kohara Y."/>
            <person name="Fujiyama A."/>
            <person name="Anterola A."/>
            <person name="Aoki S."/>
            <person name="Ashton N."/>
            <person name="Barbazuk W.B."/>
            <person name="Barker E."/>
            <person name="Bennetzen J."/>
            <person name="Bezanilla M."/>
            <person name="Blankenship R."/>
            <person name="Cho S.H."/>
            <person name="Dutcher S."/>
            <person name="Estelle M."/>
            <person name="Fawcett J.A."/>
            <person name="Gundlach H."/>
            <person name="Hanada K."/>
            <person name="Heyl A."/>
            <person name="Hicks K.A."/>
            <person name="Hugh J."/>
            <person name="Lohr M."/>
            <person name="Mayer K."/>
            <person name="Melkozernov A."/>
            <person name="Murata T."/>
            <person name="Nelson D."/>
            <person name="Pils B."/>
            <person name="Prigge M."/>
            <person name="Reiss B."/>
            <person name="Renner T."/>
            <person name="Rombauts S."/>
            <person name="Rushton P."/>
            <person name="Sanderfoot A."/>
            <person name="Schween G."/>
            <person name="Shiu S.-H."/>
            <person name="Stueber K."/>
            <person name="Theodoulou F.L."/>
            <person name="Tu H."/>
            <person name="Van de Peer Y."/>
            <person name="Verrier P.J."/>
            <person name="Waters E."/>
            <person name="Wood A."/>
            <person name="Yang L."/>
            <person name="Cove D."/>
            <person name="Cuming A."/>
            <person name="Hasebe M."/>
            <person name="Lucas S."/>
            <person name="Mishler D.B."/>
            <person name="Reski R."/>
            <person name="Grigoriev I."/>
            <person name="Quatrano R.S."/>
            <person name="Boore J.L."/>
        </authorList>
    </citation>
    <scope>NUCLEOTIDE SEQUENCE [LARGE SCALE GENOMIC DNA]</scope>
    <source>
        <strain evidence="6 7">cv. Gransden 2004</strain>
    </source>
</reference>
<evidence type="ECO:0000256" key="4">
    <source>
        <dbReference type="ARBA" id="ARBA00023136"/>
    </source>
</evidence>
<dbReference type="EnsemblPlants" id="Pp3c10_22140V3.4">
    <property type="protein sequence ID" value="Pp3c10_22140V3.4"/>
    <property type="gene ID" value="Pp3c10_22140"/>
</dbReference>
<dbReference type="Proteomes" id="UP000006727">
    <property type="component" value="Chromosome 10"/>
</dbReference>